<dbReference type="OrthoDB" id="8441777at2"/>
<dbReference type="AlphaFoldDB" id="A0A6I6DYK2"/>
<gene>
    <name evidence="1" type="ORF">D7D94_04780</name>
</gene>
<keyword evidence="2" id="KW-1185">Reference proteome</keyword>
<name>A0A6I6DYK2_9MICO</name>
<dbReference type="EMBL" id="CP032550">
    <property type="protein sequence ID" value="QGU27054.1"/>
    <property type="molecule type" value="Genomic_DNA"/>
</dbReference>
<dbReference type="Proteomes" id="UP000422989">
    <property type="component" value="Chromosome"/>
</dbReference>
<sequence length="416" mass="44802">MTRDRRPRLLAVADSDSYVKWAAATLGSAGDGWRPELVVLETPLVASPAQQRAALCGSGVPEEAVTRRNLSGLLERLRADPPAAVLLAARGPVVRVLAREVAELHPRPVIVSGLPGIAIPATRKALVYRAQCDLLVLHSHRERREFAALAAEHGDAVTQRFALATLPFLQGGGDERAGHGGTDLVFAAQAVVPRERGDRERVARLLVRAAEAHPERRVVVKLRATAGERQTHDETDAYPDLLAALGVLPPNVVLSTAPMAEALDEAEGLLTVSSTAAIEAVAREIPVLALDTFGVSAEMINLVFAGSGLLGDEDDVVARRFRHAEPRWRIDNYLHSAGDDDWREQLAELVGLRRAGVLPPRASWSRRGGMLRDAWERKQVLGPLDRSPSGVLAGVVGVPLRGVVRTVQRMARARAA</sequence>
<organism evidence="1 2">
    <name type="scientific">Microbacterium oryzae</name>
    <dbReference type="NCBI Taxonomy" id="743009"/>
    <lineage>
        <taxon>Bacteria</taxon>
        <taxon>Bacillati</taxon>
        <taxon>Actinomycetota</taxon>
        <taxon>Actinomycetes</taxon>
        <taxon>Micrococcales</taxon>
        <taxon>Microbacteriaceae</taxon>
        <taxon>Microbacterium</taxon>
    </lineage>
</organism>
<protein>
    <submittedName>
        <fullName evidence="1">Uncharacterized protein</fullName>
    </submittedName>
</protein>
<dbReference type="KEGG" id="moj:D7D94_04780"/>
<dbReference type="SUPFAM" id="SSF53756">
    <property type="entry name" value="UDP-Glycosyltransferase/glycogen phosphorylase"/>
    <property type="match status" value="1"/>
</dbReference>
<proteinExistence type="predicted"/>
<dbReference type="RefSeq" id="WP_156241546.1">
    <property type="nucleotide sequence ID" value="NZ_BAAAZL010000002.1"/>
</dbReference>
<evidence type="ECO:0000313" key="1">
    <source>
        <dbReference type="EMBL" id="QGU27054.1"/>
    </source>
</evidence>
<reference evidence="1 2" key="1">
    <citation type="submission" date="2018-09" db="EMBL/GenBank/DDBJ databases">
        <title>Whole genome sequencing of Microbacterium oryzae strain MB-10T.</title>
        <authorList>
            <person name="Das S.K."/>
        </authorList>
    </citation>
    <scope>NUCLEOTIDE SEQUENCE [LARGE SCALE GENOMIC DNA]</scope>
    <source>
        <strain evidence="1 2">MB-10</strain>
    </source>
</reference>
<evidence type="ECO:0000313" key="2">
    <source>
        <dbReference type="Proteomes" id="UP000422989"/>
    </source>
</evidence>
<dbReference type="InterPro" id="IPR046561">
    <property type="entry name" value="DUF6716"/>
</dbReference>
<dbReference type="Pfam" id="PF20471">
    <property type="entry name" value="DUF6716"/>
    <property type="match status" value="1"/>
</dbReference>
<accession>A0A6I6DYK2</accession>